<gene>
    <name evidence="2" type="ORF">WMO26_10930</name>
</gene>
<dbReference type="InterPro" id="IPR025874">
    <property type="entry name" value="DZR"/>
</dbReference>
<evidence type="ECO:0000313" key="3">
    <source>
        <dbReference type="Proteomes" id="UP001489509"/>
    </source>
</evidence>
<protein>
    <submittedName>
        <fullName evidence="2">Zinc ribbon domain-containing protein</fullName>
    </submittedName>
</protein>
<feature type="domain" description="DZANK-type" evidence="1">
    <location>
        <begin position="112"/>
        <end position="159"/>
    </location>
</feature>
<keyword evidence="3" id="KW-1185">Reference proteome</keyword>
<organism evidence="2 3">
    <name type="scientific">Solibaculum intestinale</name>
    <dbReference type="NCBI Taxonomy" id="3133165"/>
    <lineage>
        <taxon>Bacteria</taxon>
        <taxon>Bacillati</taxon>
        <taxon>Bacillota</taxon>
        <taxon>Clostridia</taxon>
        <taxon>Eubacteriales</taxon>
        <taxon>Oscillospiraceae</taxon>
        <taxon>Solibaculum</taxon>
    </lineage>
</organism>
<dbReference type="RefSeq" id="WP_349220389.1">
    <property type="nucleotide sequence ID" value="NZ_JBBMFD010000022.1"/>
</dbReference>
<dbReference type="Proteomes" id="UP001489509">
    <property type="component" value="Unassembled WGS sequence"/>
</dbReference>
<dbReference type="Pfam" id="PF12773">
    <property type="entry name" value="DZR"/>
    <property type="match status" value="1"/>
</dbReference>
<reference evidence="2 3" key="1">
    <citation type="submission" date="2024-03" db="EMBL/GenBank/DDBJ databases">
        <title>Human intestinal bacterial collection.</title>
        <authorList>
            <person name="Pauvert C."/>
            <person name="Hitch T.C.A."/>
            <person name="Clavel T."/>
        </authorList>
    </citation>
    <scope>NUCLEOTIDE SEQUENCE [LARGE SCALE GENOMIC DNA]</scope>
    <source>
        <strain evidence="2 3">CLA-JM-H44</strain>
    </source>
</reference>
<evidence type="ECO:0000259" key="1">
    <source>
        <dbReference type="Pfam" id="PF12773"/>
    </source>
</evidence>
<evidence type="ECO:0000313" key="2">
    <source>
        <dbReference type="EMBL" id="MEQ2441341.1"/>
    </source>
</evidence>
<dbReference type="EMBL" id="JBBMFD010000022">
    <property type="protein sequence ID" value="MEQ2441341.1"/>
    <property type="molecule type" value="Genomic_DNA"/>
</dbReference>
<accession>A0ABV1E4F0</accession>
<sequence>MSFLDKLGGIAKNIGDKTGDMLAVNKLNSKIHAEQQAAAEELRKIGEYYYGLFLSDGQTAPEIAEFCQSAKAHYDEAAQAQAEIGRIRAEAEAAKAAQTAAQTPAAPGGTACPSCGTANTAGTKFCCQCGAQLEAGAPVICPQCAASAAPGVKFCPECGAPLSRQGE</sequence>
<proteinExistence type="predicted"/>
<comment type="caution">
    <text evidence="2">The sequence shown here is derived from an EMBL/GenBank/DDBJ whole genome shotgun (WGS) entry which is preliminary data.</text>
</comment>
<name>A0ABV1E4F0_9FIRM</name>